<sequence>MKRNLLFIALFISIYNFSQVLITTNSSVYNEPDNSSVLQIADNDKGFLMPRIANENVISQPTESLTFYKSSTGKFNFYSGSQWSKIYEQEDAAQVIDVTKNFVANSSGKTTITNFPSSIPNFTIGSGTTGWTDLNVYTTINITKSTNMNLVTVEGMSQINNTSNASSYQFAVGIFVDNELKVVRKFYGYSTNATCLWKKFNVSGVFENLPVGSHVVKVYAYNLPKLSNNYSNITYGGAASTSCNNLNEEMARIFLTAQVAE</sequence>
<dbReference type="STRING" id="237258.SAMN04489756_10755"/>
<reference evidence="2 3" key="1">
    <citation type="submission" date="2016-09" db="EMBL/GenBank/DDBJ databases">
        <authorList>
            <person name="Capua I."/>
            <person name="De Benedictis P."/>
            <person name="Joannis T."/>
            <person name="Lombin L.H."/>
            <person name="Cattoli G."/>
        </authorList>
    </citation>
    <scope>NUCLEOTIDE SEQUENCE [LARGE SCALE GENOMIC DNA]</scope>
    <source>
        <strain evidence="2 3">NRS-1</strain>
    </source>
</reference>
<proteinExistence type="predicted"/>
<dbReference type="RefSeq" id="WP_069799200.1">
    <property type="nucleotide sequence ID" value="NZ_CP034157.1"/>
</dbReference>
<comment type="caution">
    <text evidence="2">The sequence shown here is derived from an EMBL/GenBank/DDBJ whole genome shotgun (WGS) entry which is preliminary data.</text>
</comment>
<gene>
    <name evidence="2" type="ORF">BHF72_0053</name>
</gene>
<dbReference type="EMBL" id="MKGI01000071">
    <property type="protein sequence ID" value="OEL10858.1"/>
    <property type="molecule type" value="Genomic_DNA"/>
</dbReference>
<organism evidence="2 3">
    <name type="scientific">Cloacibacterium normanense</name>
    <dbReference type="NCBI Taxonomy" id="237258"/>
    <lineage>
        <taxon>Bacteria</taxon>
        <taxon>Pseudomonadati</taxon>
        <taxon>Bacteroidota</taxon>
        <taxon>Flavobacteriia</taxon>
        <taxon>Flavobacteriales</taxon>
        <taxon>Weeksellaceae</taxon>
    </lineage>
</organism>
<evidence type="ECO:0000313" key="2">
    <source>
        <dbReference type="EMBL" id="OEL10858.1"/>
    </source>
</evidence>
<dbReference type="KEGG" id="cnr:EB819_05625"/>
<keyword evidence="3" id="KW-1185">Reference proteome</keyword>
<accession>A0A1E5UDG2</accession>
<protein>
    <submittedName>
        <fullName evidence="2">Uncharacterized protein</fullName>
    </submittedName>
</protein>
<keyword evidence="1" id="KW-0732">Signal</keyword>
<evidence type="ECO:0000313" key="3">
    <source>
        <dbReference type="Proteomes" id="UP000095601"/>
    </source>
</evidence>
<name>A0A1E5UDG2_9FLAO</name>
<dbReference type="Proteomes" id="UP000095601">
    <property type="component" value="Unassembled WGS sequence"/>
</dbReference>
<dbReference type="OrthoDB" id="1272408at2"/>
<dbReference type="AlphaFoldDB" id="A0A1E5UDG2"/>
<feature type="chain" id="PRO_5009186847" evidence="1">
    <location>
        <begin position="19"/>
        <end position="261"/>
    </location>
</feature>
<evidence type="ECO:0000256" key="1">
    <source>
        <dbReference type="SAM" id="SignalP"/>
    </source>
</evidence>
<feature type="signal peptide" evidence="1">
    <location>
        <begin position="1"/>
        <end position="18"/>
    </location>
</feature>